<keyword evidence="7" id="KW-0812">Transmembrane</keyword>
<keyword evidence="7" id="KW-1133">Transmembrane helix</keyword>
<dbReference type="PROSITE" id="PS51551">
    <property type="entry name" value="EPHRIN_RBD_2"/>
    <property type="match status" value="1"/>
</dbReference>
<keyword evidence="3 7" id="KW-0472">Membrane</keyword>
<keyword evidence="2" id="KW-0732">Signal</keyword>
<protein>
    <submittedName>
        <fullName evidence="12">Ephrin RBD domain-containing protein</fullName>
    </submittedName>
</protein>
<name>A0A158Q390_DRAME</name>
<evidence type="ECO:0000256" key="7">
    <source>
        <dbReference type="SAM" id="Phobius"/>
    </source>
</evidence>
<evidence type="ECO:0000256" key="1">
    <source>
        <dbReference type="ARBA" id="ARBA00004370"/>
    </source>
</evidence>
<reference evidence="12" key="1">
    <citation type="submission" date="2016-04" db="UniProtKB">
        <authorList>
            <consortium name="WormBaseParasite"/>
        </authorList>
    </citation>
    <scope>IDENTIFICATION</scope>
</reference>
<gene>
    <name evidence="9" type="ORF">DME_LOCUS6248</name>
</gene>
<keyword evidence="11" id="KW-1185">Reference proteome</keyword>
<evidence type="ECO:0000313" key="12">
    <source>
        <dbReference type="WBParaSite" id="DME_0000188801-mRNA-1"/>
    </source>
</evidence>
<dbReference type="InterPro" id="IPR001799">
    <property type="entry name" value="Ephrin_RBD"/>
</dbReference>
<dbReference type="InterPro" id="IPR008972">
    <property type="entry name" value="Cupredoxin"/>
</dbReference>
<keyword evidence="5" id="KW-0325">Glycoprotein</keyword>
<evidence type="ECO:0000313" key="10">
    <source>
        <dbReference type="Proteomes" id="UP000038040"/>
    </source>
</evidence>
<evidence type="ECO:0000256" key="5">
    <source>
        <dbReference type="ARBA" id="ARBA00023180"/>
    </source>
</evidence>
<feature type="transmembrane region" description="Helical" evidence="7">
    <location>
        <begin position="12"/>
        <end position="32"/>
    </location>
</feature>
<evidence type="ECO:0000256" key="4">
    <source>
        <dbReference type="ARBA" id="ARBA00023157"/>
    </source>
</evidence>
<reference evidence="9 11" key="2">
    <citation type="submission" date="2018-11" db="EMBL/GenBank/DDBJ databases">
        <authorList>
            <consortium name="Pathogen Informatics"/>
        </authorList>
    </citation>
    <scope>NUCLEOTIDE SEQUENCE [LARGE SCALE GENOMIC DNA]</scope>
</reference>
<dbReference type="GO" id="GO:0005886">
    <property type="term" value="C:plasma membrane"/>
    <property type="evidence" value="ECO:0007669"/>
    <property type="project" value="TreeGrafter"/>
</dbReference>
<keyword evidence="4" id="KW-1015">Disulfide bond</keyword>
<dbReference type="EMBL" id="UYYG01001155">
    <property type="protein sequence ID" value="VDN56275.1"/>
    <property type="molecule type" value="Genomic_DNA"/>
</dbReference>
<evidence type="ECO:0000313" key="9">
    <source>
        <dbReference type="EMBL" id="VDN56275.1"/>
    </source>
</evidence>
<dbReference type="SUPFAM" id="SSF49503">
    <property type="entry name" value="Cupredoxins"/>
    <property type="match status" value="1"/>
</dbReference>
<dbReference type="Proteomes" id="UP000038040">
    <property type="component" value="Unplaced"/>
</dbReference>
<comment type="subcellular location">
    <subcellularLocation>
        <location evidence="1">Membrane</location>
    </subcellularLocation>
</comment>
<dbReference type="Gene3D" id="2.60.40.420">
    <property type="entry name" value="Cupredoxins - blue copper proteins"/>
    <property type="match status" value="1"/>
</dbReference>
<proteinExistence type="inferred from homology"/>
<dbReference type="WBParaSite" id="DME_0000188801-mRNA-1">
    <property type="protein sequence ID" value="DME_0000188801-mRNA-1"/>
    <property type="gene ID" value="DME_0000188801"/>
</dbReference>
<dbReference type="Proteomes" id="UP000274756">
    <property type="component" value="Unassembled WGS sequence"/>
</dbReference>
<comment type="similarity">
    <text evidence="6">Belongs to the ephrin family.</text>
</comment>
<evidence type="ECO:0000259" key="8">
    <source>
        <dbReference type="PROSITE" id="PS51551"/>
    </source>
</evidence>
<dbReference type="AlphaFoldDB" id="A0A158Q390"/>
<evidence type="ECO:0000313" key="11">
    <source>
        <dbReference type="Proteomes" id="UP000274756"/>
    </source>
</evidence>
<dbReference type="InterPro" id="IPR031328">
    <property type="entry name" value="Ephrin"/>
</dbReference>
<dbReference type="OrthoDB" id="6250301at2759"/>
<dbReference type="GO" id="GO:0046875">
    <property type="term" value="F:ephrin receptor binding"/>
    <property type="evidence" value="ECO:0007669"/>
    <property type="project" value="TreeGrafter"/>
</dbReference>
<dbReference type="GO" id="GO:0048013">
    <property type="term" value="P:ephrin receptor signaling pathway"/>
    <property type="evidence" value="ECO:0007669"/>
    <property type="project" value="TreeGrafter"/>
</dbReference>
<evidence type="ECO:0000256" key="6">
    <source>
        <dbReference type="PROSITE-ProRule" id="PRU00884"/>
    </source>
</evidence>
<organism evidence="10 12">
    <name type="scientific">Dracunculus medinensis</name>
    <name type="common">Guinea worm</name>
    <dbReference type="NCBI Taxonomy" id="318479"/>
    <lineage>
        <taxon>Eukaryota</taxon>
        <taxon>Metazoa</taxon>
        <taxon>Ecdysozoa</taxon>
        <taxon>Nematoda</taxon>
        <taxon>Chromadorea</taxon>
        <taxon>Rhabditida</taxon>
        <taxon>Spirurina</taxon>
        <taxon>Dracunculoidea</taxon>
        <taxon>Dracunculidae</taxon>
        <taxon>Dracunculus</taxon>
    </lineage>
</organism>
<dbReference type="STRING" id="318479.A0A158Q390"/>
<dbReference type="Pfam" id="PF00812">
    <property type="entry name" value="Ephrin"/>
    <property type="match status" value="1"/>
</dbReference>
<comment type="caution">
    <text evidence="6">Lacks conserved residue(s) required for the propagation of feature annotation.</text>
</comment>
<dbReference type="GO" id="GO:0007411">
    <property type="term" value="P:axon guidance"/>
    <property type="evidence" value="ECO:0007669"/>
    <property type="project" value="TreeGrafter"/>
</dbReference>
<dbReference type="PANTHER" id="PTHR11304">
    <property type="entry name" value="EPHRIN"/>
    <property type="match status" value="1"/>
</dbReference>
<evidence type="ECO:0000256" key="3">
    <source>
        <dbReference type="ARBA" id="ARBA00023136"/>
    </source>
</evidence>
<dbReference type="PANTHER" id="PTHR11304:SF29">
    <property type="entry name" value="EPHRIN"/>
    <property type="match status" value="1"/>
</dbReference>
<feature type="domain" description="Ephrin RBD" evidence="8">
    <location>
        <begin position="24"/>
        <end position="156"/>
    </location>
</feature>
<sequence>MEDFVFLSVNTLVIYCIMPSLMTCATFNISWISSNPIFHKKDIPTIVVHINDRLRFACSTDGSESSIIYRVGEKSALSCQLPTSLSISSSIIGACIKANDSILIRLRQIPLLPNALSYQPKEHYFFMSVSTGSMDGLKNIAGGLCLMHNMRMRIIVKPSEYKVSEQRKPICIEENENMKWHFAAIDIMRNYEKDSALMVPSYFSLFRLPFVYIPIKGALIERRISQIGRNDNPKYFANELISHSTKTSGSLVNNNESITSSVLKPLSVKLNDRTVPFPGPKTLKIADFEKDFEIEYLDISNDF</sequence>
<evidence type="ECO:0000256" key="2">
    <source>
        <dbReference type="ARBA" id="ARBA00022729"/>
    </source>
</evidence>
<accession>A0A158Q390</accession>